<dbReference type="RefSeq" id="WP_184795480.1">
    <property type="nucleotide sequence ID" value="NZ_JACHMY010000001.1"/>
</dbReference>
<comment type="caution">
    <text evidence="2">The sequence shown here is derived from an EMBL/GenBank/DDBJ whole genome shotgun (WGS) entry which is preliminary data.</text>
</comment>
<evidence type="ECO:0000256" key="1">
    <source>
        <dbReference type="SAM" id="MobiDB-lite"/>
    </source>
</evidence>
<reference evidence="2 3" key="1">
    <citation type="submission" date="2020-08" db="EMBL/GenBank/DDBJ databases">
        <title>Sequencing the genomes of 1000 actinobacteria strains.</title>
        <authorList>
            <person name="Klenk H.-P."/>
        </authorList>
    </citation>
    <scope>NUCLEOTIDE SEQUENCE [LARGE SCALE GENOMIC DNA]</scope>
    <source>
        <strain evidence="2 3">DSM 28967</strain>
    </source>
</reference>
<sequence length="132" mass="14226">MVSAQLREMVNNDDGPPLAAYRQRHADREQFAEFVTHRSVHQLKEADPHSFGIPRLDGAAKAVACEALPIPRPGRRTAHGPGYRRIVPGRRSHSMAGGTTGPADQRGSGGMPGDTGQCIRDAEGNEFCVVDV</sequence>
<proteinExistence type="predicted"/>
<dbReference type="EMBL" id="JACHMY010000001">
    <property type="protein sequence ID" value="MBB5835891.1"/>
    <property type="molecule type" value="Genomic_DNA"/>
</dbReference>
<evidence type="ECO:0000313" key="3">
    <source>
        <dbReference type="Proteomes" id="UP000549971"/>
    </source>
</evidence>
<dbReference type="Proteomes" id="UP000549971">
    <property type="component" value="Unassembled WGS sequence"/>
</dbReference>
<dbReference type="AlphaFoldDB" id="A0A7W9MTK6"/>
<name>A0A7W9MTK6_9ACTN</name>
<feature type="region of interest" description="Disordered" evidence="1">
    <location>
        <begin position="71"/>
        <end position="113"/>
    </location>
</feature>
<protein>
    <submittedName>
        <fullName evidence="2">Uncharacterized protein</fullName>
    </submittedName>
</protein>
<evidence type="ECO:0000313" key="2">
    <source>
        <dbReference type="EMBL" id="MBB5835891.1"/>
    </source>
</evidence>
<organism evidence="2 3">
    <name type="scientific">Kribbella italica</name>
    <dbReference type="NCBI Taxonomy" id="1540520"/>
    <lineage>
        <taxon>Bacteria</taxon>
        <taxon>Bacillati</taxon>
        <taxon>Actinomycetota</taxon>
        <taxon>Actinomycetes</taxon>
        <taxon>Propionibacteriales</taxon>
        <taxon>Kribbellaceae</taxon>
        <taxon>Kribbella</taxon>
    </lineage>
</organism>
<gene>
    <name evidence="2" type="ORF">HDA39_002625</name>
</gene>
<keyword evidence="3" id="KW-1185">Reference proteome</keyword>
<accession>A0A7W9MTK6</accession>